<feature type="compositionally biased region" description="Low complexity" evidence="1">
    <location>
        <begin position="91"/>
        <end position="100"/>
    </location>
</feature>
<dbReference type="AlphaFoldDB" id="A0AAD8P8Q2"/>
<protein>
    <submittedName>
        <fullName evidence="3">Uncharacterized protein</fullName>
    </submittedName>
</protein>
<dbReference type="EMBL" id="JAUHHV010000001">
    <property type="protein sequence ID" value="KAK1436504.1"/>
    <property type="molecule type" value="Genomic_DNA"/>
</dbReference>
<proteinExistence type="predicted"/>
<comment type="caution">
    <text evidence="3">The sequence shown here is derived from an EMBL/GenBank/DDBJ whole genome shotgun (WGS) entry which is preliminary data.</text>
</comment>
<accession>A0AAD8P8Q2</accession>
<feature type="region of interest" description="Disordered" evidence="1">
    <location>
        <begin position="73"/>
        <end position="121"/>
    </location>
</feature>
<sequence length="149" mass="16912">MVSTRFNIFCFAIIFMSLHFVAYSLQDIEKMVMSQNKFDEEVAMLSRPEKETLNAVHLTSELAVKRGVNGGRKMTKMASYKEHTNGEQTASKKASSSSSKTPDNGDHKLHKRSKKIDHDDHLVEVKMSSTFMVINADYHVPRSHPPKNN</sequence>
<evidence type="ECO:0000313" key="4">
    <source>
        <dbReference type="Proteomes" id="UP001229421"/>
    </source>
</evidence>
<keyword evidence="2" id="KW-0812">Transmembrane</keyword>
<reference evidence="3" key="1">
    <citation type="journal article" date="2023" name="bioRxiv">
        <title>Improved chromosome-level genome assembly for marigold (Tagetes erecta).</title>
        <authorList>
            <person name="Jiang F."/>
            <person name="Yuan L."/>
            <person name="Wang S."/>
            <person name="Wang H."/>
            <person name="Xu D."/>
            <person name="Wang A."/>
            <person name="Fan W."/>
        </authorList>
    </citation>
    <scope>NUCLEOTIDE SEQUENCE</scope>
    <source>
        <strain evidence="3">WSJ</strain>
        <tissue evidence="3">Leaf</tissue>
    </source>
</reference>
<keyword evidence="2" id="KW-1133">Transmembrane helix</keyword>
<name>A0AAD8P8Q2_TARER</name>
<organism evidence="3 4">
    <name type="scientific">Tagetes erecta</name>
    <name type="common">African marigold</name>
    <dbReference type="NCBI Taxonomy" id="13708"/>
    <lineage>
        <taxon>Eukaryota</taxon>
        <taxon>Viridiplantae</taxon>
        <taxon>Streptophyta</taxon>
        <taxon>Embryophyta</taxon>
        <taxon>Tracheophyta</taxon>
        <taxon>Spermatophyta</taxon>
        <taxon>Magnoliopsida</taxon>
        <taxon>eudicotyledons</taxon>
        <taxon>Gunneridae</taxon>
        <taxon>Pentapetalae</taxon>
        <taxon>asterids</taxon>
        <taxon>campanulids</taxon>
        <taxon>Asterales</taxon>
        <taxon>Asteraceae</taxon>
        <taxon>Asteroideae</taxon>
        <taxon>Heliantheae alliance</taxon>
        <taxon>Tageteae</taxon>
        <taxon>Tagetes</taxon>
    </lineage>
</organism>
<evidence type="ECO:0000313" key="3">
    <source>
        <dbReference type="EMBL" id="KAK1436504.1"/>
    </source>
</evidence>
<gene>
    <name evidence="3" type="ORF">QVD17_02284</name>
</gene>
<keyword evidence="4" id="KW-1185">Reference proteome</keyword>
<feature type="transmembrane region" description="Helical" evidence="2">
    <location>
        <begin position="6"/>
        <end position="25"/>
    </location>
</feature>
<evidence type="ECO:0000256" key="2">
    <source>
        <dbReference type="SAM" id="Phobius"/>
    </source>
</evidence>
<dbReference type="Proteomes" id="UP001229421">
    <property type="component" value="Unassembled WGS sequence"/>
</dbReference>
<evidence type="ECO:0000256" key="1">
    <source>
        <dbReference type="SAM" id="MobiDB-lite"/>
    </source>
</evidence>
<keyword evidence="2" id="KW-0472">Membrane</keyword>